<evidence type="ECO:0000256" key="3">
    <source>
        <dbReference type="ARBA" id="ARBA00023015"/>
    </source>
</evidence>
<protein>
    <recommendedName>
        <fullName evidence="9">Transcription factor CBF/NF-Y/archaeal histone domain-containing protein</fullName>
    </recommendedName>
</protein>
<dbReference type="PANTHER" id="PTHR11064:SF109">
    <property type="entry name" value="NUCLEAR TRANSCRIPTION FACTOR Y SUBUNIT B-4"/>
    <property type="match status" value="1"/>
</dbReference>
<dbReference type="GO" id="GO:0016602">
    <property type="term" value="C:CCAAT-binding factor complex"/>
    <property type="evidence" value="ECO:0007669"/>
    <property type="project" value="InterPro"/>
</dbReference>
<dbReference type="EMBL" id="CM029041">
    <property type="protein sequence ID" value="KAG2625638.1"/>
    <property type="molecule type" value="Genomic_DNA"/>
</dbReference>
<gene>
    <name evidence="10" type="ORF">PVAP13_3KG314300</name>
</gene>
<keyword evidence="4" id="KW-0238">DNA-binding</keyword>
<feature type="non-terminal residue" evidence="10">
    <location>
        <position position="214"/>
    </location>
</feature>
<reference evidence="10" key="1">
    <citation type="submission" date="2020-05" db="EMBL/GenBank/DDBJ databases">
        <title>WGS assembly of Panicum virgatum.</title>
        <authorList>
            <person name="Lovell J.T."/>
            <person name="Jenkins J."/>
            <person name="Shu S."/>
            <person name="Juenger T.E."/>
            <person name="Schmutz J."/>
        </authorList>
    </citation>
    <scope>NUCLEOTIDE SEQUENCE</scope>
    <source>
        <strain evidence="10">AP13</strain>
    </source>
</reference>
<dbReference type="GO" id="GO:0046982">
    <property type="term" value="F:protein heterodimerization activity"/>
    <property type="evidence" value="ECO:0007669"/>
    <property type="project" value="InterPro"/>
</dbReference>
<evidence type="ECO:0000256" key="8">
    <source>
        <dbReference type="SAM" id="MobiDB-lite"/>
    </source>
</evidence>
<keyword evidence="6" id="KW-0804">Transcription</keyword>
<evidence type="ECO:0000256" key="5">
    <source>
        <dbReference type="ARBA" id="ARBA00023159"/>
    </source>
</evidence>
<sequence>HKSIGPFPSNLFVESQTETEGGGNICPPSSPPPAPPETRLQIRRPVASSPRDHPSQPTALISPAISVHLRLHRQEGSGMSEAESAPETGGGSYGGKEQDRYLPIANIGRIMRRAVPENGKIAKDAKESVQECVSEFISFITSEASDKCMKEKRKTINGEDLIWSMGTLGFEEYVEPLKHYLKLYRETEGDTKGSKSSDHTGKKEIVLNGEPGSS</sequence>
<comment type="similarity">
    <text evidence="2">Belongs to the NFYB/HAP3 subunit family.</text>
</comment>
<dbReference type="PROSITE" id="PS00685">
    <property type="entry name" value="NFYB_HAP3"/>
    <property type="match status" value="1"/>
</dbReference>
<feature type="region of interest" description="Disordered" evidence="8">
    <location>
        <begin position="188"/>
        <end position="214"/>
    </location>
</feature>
<proteinExistence type="inferred from homology"/>
<dbReference type="AlphaFoldDB" id="A0A8T0UU15"/>
<evidence type="ECO:0000313" key="10">
    <source>
        <dbReference type="EMBL" id="KAG2625638.1"/>
    </source>
</evidence>
<dbReference type="Proteomes" id="UP000823388">
    <property type="component" value="Chromosome 3K"/>
</dbReference>
<evidence type="ECO:0000256" key="4">
    <source>
        <dbReference type="ARBA" id="ARBA00023125"/>
    </source>
</evidence>
<feature type="compositionally biased region" description="Basic and acidic residues" evidence="8">
    <location>
        <begin position="188"/>
        <end position="205"/>
    </location>
</feature>
<dbReference type="FunFam" id="1.10.20.10:FF:000110">
    <property type="entry name" value="Nuclear factor Y, subunit B1"/>
    <property type="match status" value="1"/>
</dbReference>
<keyword evidence="7" id="KW-0539">Nucleus</keyword>
<accession>A0A8T0UU15</accession>
<feature type="domain" description="Transcription factor CBF/NF-Y/archaeal histone" evidence="9">
    <location>
        <begin position="101"/>
        <end position="165"/>
    </location>
</feature>
<dbReference type="InterPro" id="IPR003956">
    <property type="entry name" value="Transcrpt_fac_NFYB/HAP3_CS"/>
</dbReference>
<name>A0A8T0UU15_PANVG</name>
<dbReference type="CDD" id="cd22907">
    <property type="entry name" value="HFD_NFYB"/>
    <property type="match status" value="1"/>
</dbReference>
<dbReference type="PRINTS" id="PR00615">
    <property type="entry name" value="CCAATSUBUNTA"/>
</dbReference>
<keyword evidence="3" id="KW-0805">Transcription regulation</keyword>
<comment type="caution">
    <text evidence="10">The sequence shown here is derived from an EMBL/GenBank/DDBJ whole genome shotgun (WGS) entry which is preliminary data.</text>
</comment>
<evidence type="ECO:0000256" key="2">
    <source>
        <dbReference type="ARBA" id="ARBA00009053"/>
    </source>
</evidence>
<dbReference type="PANTHER" id="PTHR11064">
    <property type="entry name" value="CCAAT-BINDING TRANSCRIPTION FACTOR-RELATED"/>
    <property type="match status" value="1"/>
</dbReference>
<evidence type="ECO:0000259" key="9">
    <source>
        <dbReference type="Pfam" id="PF00808"/>
    </source>
</evidence>
<keyword evidence="11" id="KW-1185">Reference proteome</keyword>
<feature type="region of interest" description="Disordered" evidence="8">
    <location>
        <begin position="1"/>
        <end position="61"/>
    </location>
</feature>
<dbReference type="SUPFAM" id="SSF47113">
    <property type="entry name" value="Histone-fold"/>
    <property type="match status" value="1"/>
</dbReference>
<dbReference type="GO" id="GO:0000978">
    <property type="term" value="F:RNA polymerase II cis-regulatory region sequence-specific DNA binding"/>
    <property type="evidence" value="ECO:0007669"/>
    <property type="project" value="TreeGrafter"/>
</dbReference>
<dbReference type="Gene3D" id="1.10.20.10">
    <property type="entry name" value="Histone, subunit A"/>
    <property type="match status" value="1"/>
</dbReference>
<keyword evidence="5" id="KW-0010">Activator</keyword>
<feature type="region of interest" description="Disordered" evidence="8">
    <location>
        <begin position="74"/>
        <end position="98"/>
    </location>
</feature>
<evidence type="ECO:0000256" key="6">
    <source>
        <dbReference type="ARBA" id="ARBA00023163"/>
    </source>
</evidence>
<dbReference type="GO" id="GO:0001228">
    <property type="term" value="F:DNA-binding transcription activator activity, RNA polymerase II-specific"/>
    <property type="evidence" value="ECO:0007669"/>
    <property type="project" value="InterPro"/>
</dbReference>
<dbReference type="InterPro" id="IPR003958">
    <property type="entry name" value="CBFA_NFYB_domain"/>
</dbReference>
<organism evidence="10 11">
    <name type="scientific">Panicum virgatum</name>
    <name type="common">Blackwell switchgrass</name>
    <dbReference type="NCBI Taxonomy" id="38727"/>
    <lineage>
        <taxon>Eukaryota</taxon>
        <taxon>Viridiplantae</taxon>
        <taxon>Streptophyta</taxon>
        <taxon>Embryophyta</taxon>
        <taxon>Tracheophyta</taxon>
        <taxon>Spermatophyta</taxon>
        <taxon>Magnoliopsida</taxon>
        <taxon>Liliopsida</taxon>
        <taxon>Poales</taxon>
        <taxon>Poaceae</taxon>
        <taxon>PACMAD clade</taxon>
        <taxon>Panicoideae</taxon>
        <taxon>Panicodae</taxon>
        <taxon>Paniceae</taxon>
        <taxon>Panicinae</taxon>
        <taxon>Panicum</taxon>
        <taxon>Panicum sect. Hiantes</taxon>
    </lineage>
</organism>
<evidence type="ECO:0000256" key="7">
    <source>
        <dbReference type="ARBA" id="ARBA00023242"/>
    </source>
</evidence>
<dbReference type="Pfam" id="PF00808">
    <property type="entry name" value="CBFD_NFYB_HMF"/>
    <property type="match status" value="1"/>
</dbReference>
<dbReference type="InterPro" id="IPR009072">
    <property type="entry name" value="Histone-fold"/>
</dbReference>
<comment type="subcellular location">
    <subcellularLocation>
        <location evidence="1">Nucleus</location>
    </subcellularLocation>
</comment>
<feature type="non-terminal residue" evidence="10">
    <location>
        <position position="1"/>
    </location>
</feature>
<dbReference type="InterPro" id="IPR027113">
    <property type="entry name" value="Transc_fact_NFYB/HAP3"/>
</dbReference>
<evidence type="ECO:0000256" key="1">
    <source>
        <dbReference type="ARBA" id="ARBA00004123"/>
    </source>
</evidence>
<evidence type="ECO:0000313" key="11">
    <source>
        <dbReference type="Proteomes" id="UP000823388"/>
    </source>
</evidence>